<keyword evidence="6 17" id="KW-0472">Membrane</keyword>
<evidence type="ECO:0000256" key="16">
    <source>
        <dbReference type="ARBA" id="ARBA00049428"/>
    </source>
</evidence>
<dbReference type="PANTHER" id="PTHR10989:SF16">
    <property type="entry name" value="AT02829P-RELATED"/>
    <property type="match status" value="1"/>
</dbReference>
<evidence type="ECO:0000256" key="1">
    <source>
        <dbReference type="ARBA" id="ARBA00000923"/>
    </source>
</evidence>
<sequence>MYRDITKPQQDFYTRFAYSLKYITMLNALIQSIYFLIALIVDIMISCSYTMDAPPRCLMVRSFLRSAIIIPVGLYTFVTFWVLTWYDDALFEDYGQDWSRHFLYTSNAIFLLLDVIFCKGKSSGMLVTLLVINIPSILYFVWLHVIYHFTEVWAVTFMSHLTLLERLIMYIVHIFGLYVYYAIGKILNDILWDEEFVLRIPVLRNFVSPPPRFIYGHPSKDSTTFGKVLSRTEILYVDRPVNKQKTQPTQPTSSSKK</sequence>
<name>A0A8I6SBL6_CIMLE</name>
<feature type="transmembrane region" description="Helical" evidence="17">
    <location>
        <begin position="63"/>
        <end position="86"/>
    </location>
</feature>
<comment type="catalytic activity">
    <reaction evidence="12">
        <text>9-(9Z-octadecenoyloxy)-octadecanoate + H2O = 9-hydroxy-octadecanoate + (9Z)-octadecenoate + H(+)</text>
        <dbReference type="Rhea" id="RHEA:52048"/>
        <dbReference type="ChEBI" id="CHEBI:15377"/>
        <dbReference type="ChEBI" id="CHEBI:15378"/>
        <dbReference type="ChEBI" id="CHEBI:30823"/>
        <dbReference type="ChEBI" id="CHEBI:136282"/>
        <dbReference type="ChEBI" id="CHEBI:136286"/>
    </reaction>
    <physiologicalReaction direction="left-to-right" evidence="12">
        <dbReference type="Rhea" id="RHEA:52049"/>
    </physiologicalReaction>
</comment>
<feature type="transmembrane region" description="Helical" evidence="17">
    <location>
        <begin position="28"/>
        <end position="51"/>
    </location>
</feature>
<comment type="catalytic activity">
    <reaction evidence="14">
        <text>13-(9Z-octadecenoyloxy)-octadecanoate + H2O = 13-hydroxy-octadecanoate + (9Z)-octadecenoate + H(+)</text>
        <dbReference type="Rhea" id="RHEA:52064"/>
        <dbReference type="ChEBI" id="CHEBI:15377"/>
        <dbReference type="ChEBI" id="CHEBI:15378"/>
        <dbReference type="ChEBI" id="CHEBI:30823"/>
        <dbReference type="ChEBI" id="CHEBI:136303"/>
        <dbReference type="ChEBI" id="CHEBI:136304"/>
    </reaction>
    <physiologicalReaction direction="left-to-right" evidence="14">
        <dbReference type="Rhea" id="RHEA:52065"/>
    </physiologicalReaction>
</comment>
<keyword evidence="19" id="KW-1185">Reference proteome</keyword>
<organism evidence="18 19">
    <name type="scientific">Cimex lectularius</name>
    <name type="common">Bed bug</name>
    <name type="synonym">Acanthia lectularia</name>
    <dbReference type="NCBI Taxonomy" id="79782"/>
    <lineage>
        <taxon>Eukaryota</taxon>
        <taxon>Metazoa</taxon>
        <taxon>Ecdysozoa</taxon>
        <taxon>Arthropoda</taxon>
        <taxon>Hexapoda</taxon>
        <taxon>Insecta</taxon>
        <taxon>Pterygota</taxon>
        <taxon>Neoptera</taxon>
        <taxon>Paraneoptera</taxon>
        <taxon>Hemiptera</taxon>
        <taxon>Heteroptera</taxon>
        <taxon>Panheteroptera</taxon>
        <taxon>Cimicomorpha</taxon>
        <taxon>Cimicidae</taxon>
        <taxon>Cimex</taxon>
    </lineage>
</organism>
<evidence type="ECO:0000313" key="18">
    <source>
        <dbReference type="EnsemblMetazoa" id="XP_014262028.1"/>
    </source>
</evidence>
<keyword evidence="4 17" id="KW-0812">Transmembrane</keyword>
<comment type="catalytic activity">
    <reaction evidence="1">
        <text>9-(9Z-hexadecenoyloxy)-octadecanoate + H2O = (9Z)-hexadecenoate + 9-hydroxy-octadecanoate + H(+)</text>
        <dbReference type="Rhea" id="RHEA:52068"/>
        <dbReference type="ChEBI" id="CHEBI:15377"/>
        <dbReference type="ChEBI" id="CHEBI:15378"/>
        <dbReference type="ChEBI" id="CHEBI:32372"/>
        <dbReference type="ChEBI" id="CHEBI:136286"/>
        <dbReference type="ChEBI" id="CHEBI:136309"/>
    </reaction>
    <physiologicalReaction direction="left-to-right" evidence="1">
        <dbReference type="Rhea" id="RHEA:52069"/>
    </physiologicalReaction>
</comment>
<evidence type="ECO:0000256" key="12">
    <source>
        <dbReference type="ARBA" id="ARBA00048800"/>
    </source>
</evidence>
<evidence type="ECO:0000256" key="9">
    <source>
        <dbReference type="ARBA" id="ARBA00047863"/>
    </source>
</evidence>
<dbReference type="GO" id="GO:0016020">
    <property type="term" value="C:membrane"/>
    <property type="evidence" value="ECO:0007669"/>
    <property type="project" value="InterPro"/>
</dbReference>
<evidence type="ECO:0000256" key="17">
    <source>
        <dbReference type="SAM" id="Phobius"/>
    </source>
</evidence>
<comment type="catalytic activity">
    <reaction evidence="16">
        <text>12-(9Z-hexadecenoyloxy)-octadecanoate + H2O = 12-hydroxyoctadecanoate + (9Z)-hexadecenoate + H(+)</text>
        <dbReference type="Rhea" id="RHEA:52072"/>
        <dbReference type="ChEBI" id="CHEBI:15377"/>
        <dbReference type="ChEBI" id="CHEBI:15378"/>
        <dbReference type="ChEBI" id="CHEBI:32372"/>
        <dbReference type="ChEBI" id="CHEBI:84201"/>
        <dbReference type="ChEBI" id="CHEBI:136312"/>
    </reaction>
    <physiologicalReaction direction="left-to-right" evidence="16">
        <dbReference type="Rhea" id="RHEA:52073"/>
    </physiologicalReaction>
</comment>
<comment type="catalytic activity">
    <reaction evidence="13">
        <text>9-octadecanoyloxy-octadecanoate + H2O = 9-hydroxy-octadecanoate + octadecanoate + H(+)</text>
        <dbReference type="Rhea" id="RHEA:52096"/>
        <dbReference type="ChEBI" id="CHEBI:15377"/>
        <dbReference type="ChEBI" id="CHEBI:15378"/>
        <dbReference type="ChEBI" id="CHEBI:25629"/>
        <dbReference type="ChEBI" id="CHEBI:136286"/>
        <dbReference type="ChEBI" id="CHEBI:136373"/>
    </reaction>
    <physiologicalReaction direction="left-to-right" evidence="13">
        <dbReference type="Rhea" id="RHEA:52097"/>
    </physiologicalReaction>
</comment>
<feature type="transmembrane region" description="Helical" evidence="17">
    <location>
        <begin position="125"/>
        <end position="147"/>
    </location>
</feature>
<accession>A0A8I6SBL6</accession>
<comment type="catalytic activity">
    <reaction evidence="10">
        <text>12-octadecanoyloxy-octadecanoate + H2O = 12-hydroxyoctadecanoate + octadecanoate + H(+)</text>
        <dbReference type="Rhea" id="RHEA:52080"/>
        <dbReference type="ChEBI" id="CHEBI:15377"/>
        <dbReference type="ChEBI" id="CHEBI:15378"/>
        <dbReference type="ChEBI" id="CHEBI:25629"/>
        <dbReference type="ChEBI" id="CHEBI:84201"/>
        <dbReference type="ChEBI" id="CHEBI:136330"/>
    </reaction>
    <physiologicalReaction direction="left-to-right" evidence="10">
        <dbReference type="Rhea" id="RHEA:52081"/>
    </physiologicalReaction>
</comment>
<evidence type="ECO:0000256" key="15">
    <source>
        <dbReference type="ARBA" id="ARBA00049322"/>
    </source>
</evidence>
<comment type="catalytic activity">
    <reaction evidence="9">
        <text>9-hexadecanoyloxy-octadecanoate + H2O = 9-hydroxy-octadecanoate + hexadecanoate + H(+)</text>
        <dbReference type="Rhea" id="RHEA:52052"/>
        <dbReference type="ChEBI" id="CHEBI:7896"/>
        <dbReference type="ChEBI" id="CHEBI:15377"/>
        <dbReference type="ChEBI" id="CHEBI:15378"/>
        <dbReference type="ChEBI" id="CHEBI:83670"/>
        <dbReference type="ChEBI" id="CHEBI:136286"/>
    </reaction>
    <physiologicalReaction direction="left-to-right" evidence="9">
        <dbReference type="Rhea" id="RHEA:52053"/>
    </physiologicalReaction>
</comment>
<comment type="catalytic activity">
    <reaction evidence="7">
        <text>12-hexadecanoyloxy-octadecanoate + H2O = 12-hydroxyoctadecanoate + hexadecanoate + H(+)</text>
        <dbReference type="Rhea" id="RHEA:52056"/>
        <dbReference type="ChEBI" id="CHEBI:7896"/>
        <dbReference type="ChEBI" id="CHEBI:15377"/>
        <dbReference type="ChEBI" id="CHEBI:15378"/>
        <dbReference type="ChEBI" id="CHEBI:83677"/>
        <dbReference type="ChEBI" id="CHEBI:84201"/>
    </reaction>
    <physiologicalReaction direction="left-to-right" evidence="7">
        <dbReference type="Rhea" id="RHEA:52057"/>
    </physiologicalReaction>
</comment>
<keyword evidence="5 17" id="KW-1133">Transmembrane helix</keyword>
<evidence type="ECO:0000256" key="8">
    <source>
        <dbReference type="ARBA" id="ARBA00047427"/>
    </source>
</evidence>
<comment type="catalytic activity">
    <reaction evidence="8">
        <text>13-octadecanoyloxy-octadecanoate + H2O = 13-hydroxy-octadecanoate + octadecanoate + H(+)</text>
        <dbReference type="Rhea" id="RHEA:52084"/>
        <dbReference type="ChEBI" id="CHEBI:15377"/>
        <dbReference type="ChEBI" id="CHEBI:15378"/>
        <dbReference type="ChEBI" id="CHEBI:25629"/>
        <dbReference type="ChEBI" id="CHEBI:136304"/>
        <dbReference type="ChEBI" id="CHEBI:136335"/>
    </reaction>
    <physiologicalReaction direction="left-to-right" evidence="8">
        <dbReference type="Rhea" id="RHEA:52085"/>
    </physiologicalReaction>
</comment>
<dbReference type="PANTHER" id="PTHR10989">
    <property type="entry name" value="ANDROGEN-INDUCED PROTEIN 1-RELATED"/>
    <property type="match status" value="1"/>
</dbReference>
<dbReference type="AlphaFoldDB" id="A0A8I6SBL6"/>
<dbReference type="InterPro" id="IPR006838">
    <property type="entry name" value="ADTRP_AIG1"/>
</dbReference>
<evidence type="ECO:0000256" key="3">
    <source>
        <dbReference type="ARBA" id="ARBA00009300"/>
    </source>
</evidence>
<evidence type="ECO:0000256" key="7">
    <source>
        <dbReference type="ARBA" id="ARBA00047368"/>
    </source>
</evidence>
<comment type="catalytic activity">
    <reaction evidence="11">
        <text>12-(9Z-octadecenoyloxy)-octadecanoate + H2O = 12-hydroxyoctadecanoate + (9Z)-octadecenoate + H(+)</text>
        <dbReference type="Rhea" id="RHEA:52060"/>
        <dbReference type="ChEBI" id="CHEBI:15377"/>
        <dbReference type="ChEBI" id="CHEBI:15378"/>
        <dbReference type="ChEBI" id="CHEBI:30823"/>
        <dbReference type="ChEBI" id="CHEBI:84201"/>
        <dbReference type="ChEBI" id="CHEBI:136302"/>
    </reaction>
    <physiologicalReaction direction="left-to-right" evidence="11">
        <dbReference type="Rhea" id="RHEA:52061"/>
    </physiologicalReaction>
</comment>
<dbReference type="GeneID" id="106674084"/>
<dbReference type="RefSeq" id="XP_014262028.1">
    <property type="nucleotide sequence ID" value="XM_014406542.2"/>
</dbReference>
<reference evidence="18" key="1">
    <citation type="submission" date="2022-01" db="UniProtKB">
        <authorList>
            <consortium name="EnsemblMetazoa"/>
        </authorList>
    </citation>
    <scope>IDENTIFICATION</scope>
</reference>
<evidence type="ECO:0000256" key="2">
    <source>
        <dbReference type="ARBA" id="ARBA00004127"/>
    </source>
</evidence>
<feature type="transmembrane region" description="Helical" evidence="17">
    <location>
        <begin position="98"/>
        <end position="118"/>
    </location>
</feature>
<evidence type="ECO:0000256" key="4">
    <source>
        <dbReference type="ARBA" id="ARBA00022692"/>
    </source>
</evidence>
<dbReference type="OrthoDB" id="1898221at2759"/>
<comment type="subcellular location">
    <subcellularLocation>
        <location evidence="2">Endomembrane system</location>
        <topology evidence="2">Multi-pass membrane protein</topology>
    </subcellularLocation>
</comment>
<feature type="transmembrane region" description="Helical" evidence="17">
    <location>
        <begin position="167"/>
        <end position="183"/>
    </location>
</feature>
<comment type="similarity">
    <text evidence="3">Belongs to the AIG1 family.</text>
</comment>
<evidence type="ECO:0000313" key="19">
    <source>
        <dbReference type="Proteomes" id="UP000494040"/>
    </source>
</evidence>
<dbReference type="EnsemblMetazoa" id="XM_014406542.2">
    <property type="protein sequence ID" value="XP_014262028.1"/>
    <property type="gene ID" value="LOC106674084"/>
</dbReference>
<proteinExistence type="inferred from homology"/>
<evidence type="ECO:0000256" key="13">
    <source>
        <dbReference type="ARBA" id="ARBA00049221"/>
    </source>
</evidence>
<evidence type="ECO:0000256" key="10">
    <source>
        <dbReference type="ARBA" id="ARBA00048680"/>
    </source>
</evidence>
<evidence type="ECO:0000256" key="5">
    <source>
        <dbReference type="ARBA" id="ARBA00022989"/>
    </source>
</evidence>
<evidence type="ECO:0000256" key="11">
    <source>
        <dbReference type="ARBA" id="ARBA00048701"/>
    </source>
</evidence>
<evidence type="ECO:0000256" key="14">
    <source>
        <dbReference type="ARBA" id="ARBA00049296"/>
    </source>
</evidence>
<evidence type="ECO:0000256" key="6">
    <source>
        <dbReference type="ARBA" id="ARBA00023136"/>
    </source>
</evidence>
<dbReference type="GO" id="GO:0012505">
    <property type="term" value="C:endomembrane system"/>
    <property type="evidence" value="ECO:0007669"/>
    <property type="project" value="UniProtKB-SubCell"/>
</dbReference>
<protein>
    <submittedName>
        <fullName evidence="18">Uncharacterized protein</fullName>
    </submittedName>
</protein>
<dbReference type="Proteomes" id="UP000494040">
    <property type="component" value="Unassembled WGS sequence"/>
</dbReference>
<comment type="catalytic activity">
    <reaction evidence="15">
        <text>13-(9Z-hexadecenoyloxy)-octadecanoate + H2O = 13-hydroxy-octadecanoate + (9Z)-hexadecenoate + H(+)</text>
        <dbReference type="Rhea" id="RHEA:52076"/>
        <dbReference type="ChEBI" id="CHEBI:15377"/>
        <dbReference type="ChEBI" id="CHEBI:15378"/>
        <dbReference type="ChEBI" id="CHEBI:32372"/>
        <dbReference type="ChEBI" id="CHEBI:136304"/>
        <dbReference type="ChEBI" id="CHEBI:136315"/>
    </reaction>
    <physiologicalReaction direction="left-to-right" evidence="15">
        <dbReference type="Rhea" id="RHEA:52077"/>
    </physiologicalReaction>
</comment>
<dbReference type="Pfam" id="PF04750">
    <property type="entry name" value="Far-17a_AIG1"/>
    <property type="match status" value="1"/>
</dbReference>